<comment type="similarity">
    <text evidence="1">Belongs to the paxM FAD-dependent monooxygenase family.</text>
</comment>
<feature type="domain" description="FAD-binding" evidence="6">
    <location>
        <begin position="12"/>
        <end position="371"/>
    </location>
</feature>
<accession>A0A8H3IW24</accession>
<dbReference type="Gene3D" id="3.50.50.60">
    <property type="entry name" value="FAD/NAD(P)-binding domain"/>
    <property type="match status" value="1"/>
</dbReference>
<dbReference type="InterPro" id="IPR002938">
    <property type="entry name" value="FAD-bd"/>
</dbReference>
<dbReference type="PANTHER" id="PTHR13789:SF309">
    <property type="entry name" value="PUTATIVE (AFU_ORTHOLOGUE AFUA_6G14510)-RELATED"/>
    <property type="match status" value="1"/>
</dbReference>
<name>A0A8H3IW24_9LECA</name>
<sequence>MMSAAFSPRLGIVGGGIAGLAAALALARALPSAPRITVFELRQTPSTIGGTINLTPNALRYLDQLGVLRTIKDKDYGADLDNIEIFSHASGAKLATLDFANAVSGNGIGFGNPPYKALRIRRADLLDALIVTVAEKENIEILYGKRAVDVDEDPEAVTVRFEDGTSSSVDCLLGCDGIHSAIRAFIEPARKPVYSGIAVVNGFTALEDESSLPWKSTAMMSSRLGNFVASYYEASRKEQFVAAVMETPEVKSKEGWRAKGSDQDTVKADIKRRFGGAPGLLGINALIGSTQDWILYPVYKLPPGGQWATSRVLLLGDAAHAMPPQGESVGMALEDVMIFATLASVHQSHAWPEIFRAYESLRRGRIDAAYKWTSFRWDTAKDCGWVKQSIKEWTTRFFIWWSSKSRNSSFEEDVGDLDLATVFRENPE</sequence>
<dbReference type="InterPro" id="IPR050493">
    <property type="entry name" value="FAD-dep_Monooxygenase_BioMet"/>
</dbReference>
<evidence type="ECO:0000256" key="5">
    <source>
        <dbReference type="ARBA" id="ARBA00023033"/>
    </source>
</evidence>
<keyword evidence="2" id="KW-0285">Flavoprotein</keyword>
<evidence type="ECO:0000313" key="7">
    <source>
        <dbReference type="EMBL" id="CAF9936025.1"/>
    </source>
</evidence>
<keyword evidence="4" id="KW-0560">Oxidoreductase</keyword>
<evidence type="ECO:0000256" key="3">
    <source>
        <dbReference type="ARBA" id="ARBA00022827"/>
    </source>
</evidence>
<keyword evidence="3" id="KW-0274">FAD</keyword>
<evidence type="ECO:0000256" key="2">
    <source>
        <dbReference type="ARBA" id="ARBA00022630"/>
    </source>
</evidence>
<evidence type="ECO:0000256" key="1">
    <source>
        <dbReference type="ARBA" id="ARBA00007992"/>
    </source>
</evidence>
<dbReference type="OrthoDB" id="417877at2759"/>
<evidence type="ECO:0000313" key="8">
    <source>
        <dbReference type="Proteomes" id="UP000664521"/>
    </source>
</evidence>
<dbReference type="Pfam" id="PF01494">
    <property type="entry name" value="FAD_binding_3"/>
    <property type="match status" value="1"/>
</dbReference>
<keyword evidence="8" id="KW-1185">Reference proteome</keyword>
<dbReference type="AlphaFoldDB" id="A0A8H3IW24"/>
<comment type="caution">
    <text evidence="7">The sequence shown here is derived from an EMBL/GenBank/DDBJ whole genome shotgun (WGS) entry which is preliminary data.</text>
</comment>
<dbReference type="Proteomes" id="UP000664521">
    <property type="component" value="Unassembled WGS sequence"/>
</dbReference>
<dbReference type="GO" id="GO:0004497">
    <property type="term" value="F:monooxygenase activity"/>
    <property type="evidence" value="ECO:0007669"/>
    <property type="project" value="UniProtKB-KW"/>
</dbReference>
<dbReference type="PRINTS" id="PR00420">
    <property type="entry name" value="RNGMNOXGNASE"/>
</dbReference>
<evidence type="ECO:0000256" key="4">
    <source>
        <dbReference type="ARBA" id="ARBA00023002"/>
    </source>
</evidence>
<reference evidence="7" key="1">
    <citation type="submission" date="2021-03" db="EMBL/GenBank/DDBJ databases">
        <authorList>
            <person name="Tagirdzhanova G."/>
        </authorList>
    </citation>
    <scope>NUCLEOTIDE SEQUENCE</scope>
</reference>
<dbReference type="InterPro" id="IPR036188">
    <property type="entry name" value="FAD/NAD-bd_sf"/>
</dbReference>
<evidence type="ECO:0000259" key="6">
    <source>
        <dbReference type="Pfam" id="PF01494"/>
    </source>
</evidence>
<dbReference type="EMBL" id="CAJPDS010000088">
    <property type="protein sequence ID" value="CAF9936025.1"/>
    <property type="molecule type" value="Genomic_DNA"/>
</dbReference>
<protein>
    <recommendedName>
        <fullName evidence="6">FAD-binding domain-containing protein</fullName>
    </recommendedName>
</protein>
<dbReference type="SUPFAM" id="SSF51905">
    <property type="entry name" value="FAD/NAD(P)-binding domain"/>
    <property type="match status" value="1"/>
</dbReference>
<gene>
    <name evidence="7" type="ORF">HETSPECPRED_009982</name>
</gene>
<proteinExistence type="inferred from homology"/>
<keyword evidence="5" id="KW-0503">Monooxygenase</keyword>
<dbReference type="PANTHER" id="PTHR13789">
    <property type="entry name" value="MONOOXYGENASE"/>
    <property type="match status" value="1"/>
</dbReference>
<dbReference type="GO" id="GO:0071949">
    <property type="term" value="F:FAD binding"/>
    <property type="evidence" value="ECO:0007669"/>
    <property type="project" value="InterPro"/>
</dbReference>
<organism evidence="7 8">
    <name type="scientific">Heterodermia speciosa</name>
    <dbReference type="NCBI Taxonomy" id="116794"/>
    <lineage>
        <taxon>Eukaryota</taxon>
        <taxon>Fungi</taxon>
        <taxon>Dikarya</taxon>
        <taxon>Ascomycota</taxon>
        <taxon>Pezizomycotina</taxon>
        <taxon>Lecanoromycetes</taxon>
        <taxon>OSLEUM clade</taxon>
        <taxon>Lecanoromycetidae</taxon>
        <taxon>Caliciales</taxon>
        <taxon>Physciaceae</taxon>
        <taxon>Heterodermia</taxon>
    </lineage>
</organism>